<evidence type="ECO:0000259" key="9">
    <source>
        <dbReference type="PROSITE" id="PS51778"/>
    </source>
</evidence>
<evidence type="ECO:0000256" key="5">
    <source>
        <dbReference type="ARBA" id="ARBA00022989"/>
    </source>
</evidence>
<feature type="compositionally biased region" description="Basic residues" evidence="8">
    <location>
        <begin position="1156"/>
        <end position="1172"/>
    </location>
</feature>
<feature type="domain" description="VASt" evidence="9">
    <location>
        <begin position="982"/>
        <end position="1154"/>
    </location>
</feature>
<dbReference type="Proteomes" id="UP001161438">
    <property type="component" value="Chromosome 8"/>
</dbReference>
<feature type="compositionally biased region" description="Low complexity" evidence="8">
    <location>
        <begin position="510"/>
        <end position="528"/>
    </location>
</feature>
<name>A0AA35IZQ2_SACMI</name>
<evidence type="ECO:0000256" key="6">
    <source>
        <dbReference type="ARBA" id="ARBA00023136"/>
    </source>
</evidence>
<evidence type="ECO:0000256" key="3">
    <source>
        <dbReference type="ARBA" id="ARBA00022692"/>
    </source>
</evidence>
<dbReference type="GeneID" id="80918669"/>
<dbReference type="GO" id="GO:0005886">
    <property type="term" value="C:plasma membrane"/>
    <property type="evidence" value="ECO:0007669"/>
    <property type="project" value="TreeGrafter"/>
</dbReference>
<dbReference type="GO" id="GO:0120015">
    <property type="term" value="F:sterol transfer activity"/>
    <property type="evidence" value="ECO:0007669"/>
    <property type="project" value="TreeGrafter"/>
</dbReference>
<feature type="region of interest" description="Disordered" evidence="8">
    <location>
        <begin position="1156"/>
        <end position="1188"/>
    </location>
</feature>
<dbReference type="Gene3D" id="2.30.29.30">
    <property type="entry name" value="Pleckstrin-homology domain (PH domain)/Phosphotyrosine-binding domain (PTB)"/>
    <property type="match status" value="1"/>
</dbReference>
<keyword evidence="11" id="KW-1185">Reference proteome</keyword>
<accession>A0AA35IZQ2</accession>
<dbReference type="InterPro" id="IPR031968">
    <property type="entry name" value="VASt"/>
</dbReference>
<feature type="compositionally biased region" description="Polar residues" evidence="8">
    <location>
        <begin position="438"/>
        <end position="448"/>
    </location>
</feature>
<comment type="similarity">
    <text evidence="2">Belongs to the YSP2 family.</text>
</comment>
<feature type="region of interest" description="Disordered" evidence="8">
    <location>
        <begin position="682"/>
        <end position="737"/>
    </location>
</feature>
<sequence length="1360" mass="150624">MSKDSKKKHHWGTTLLRTIGLKRKHDKGRTFSNNTKKGNFNTNNTARYKSIIRNPDDTSLLKRETYTDSVARGSQKATSSLAPSQGVFNIPIVIDPMETNKLEKTNTSLTLGSLKGHCRNGNSNSNSNSVPSLSLQSMEKKKLGNERRQEAMNQNAERTPDSPHPHTAFETFLTFAHNAVGHIPKINIQEADGSATSKHELKDRKESSSNTSGAPSDKSTNDKNTTSIKGSDGPFLKNLDDILAASASSTPVNQQLNATETESKNKLSSLSKSPYGDLKSYVHADSHSNSNLNSRDDISSENSRKQANATARKVVFEPIRNSHAKPTPGVGNLRLEHFNDSQVTLEELEAVSTGSLAGEEHFNNNELSLNDNSHNAIKINVEKKPIPRKYSSKFSIVAPSTTEGIKPRRRAKSMVNTMNDKRNSSSDLLQDSKKRFSFNCSNGTTNNGLDDEEREPRELSKKSLNKRSFSPGSISMGMKVLPSTALKYSLNKVKNSTDIASTILPRSSISNGRPSLGLRRSSSKSFSSTPVNVVESSDENDREGNIKIEGVEYASEKKNSDFHALFKDSGVSPNERLILDHSCALSRDILLQGRMYISDQHIGFYSNILGWVSTVFIPIKTIVQIEKKATAGIFPNGIVIDTLHTKYTFASFTSRDATYDLITEVWNQIILGKRLRNNANNINSSSNSISDSEDDDYDDYEYDDNDDDLYDNSNNITDSTDMTSNVSIGKPEDLPTPLQQSDSAANICLGSEIPVLGPIKHSPTEAAYKPVSNDKLVNESTISAPLGKVVSVLFGKDVNYISSILKAQNNYDISPIPVLVDSSTVPENKKREYSYMKPTPGAIGPGKTKCIITEIIKHYNLEEYVQVLQTTKTPDVPSGNSFFVRTVYLLSWANNNETNLKVYVSVEWTGKSLIKIPIEKGTFDGVGESVKILVEELNNLLARSAIKKKKPSKDNSISLSPLPNMKPDSHAPTEPNIKKDKDDSIIRENENISAPLGTVVQLLFGSNTEYMQKIITRDKNNVNLETIPNFTPSLVEGASRSYEYTKKLNNSIGPKQTKCLLTETIEHIDISSYVLVIQTTRTPDVPSGNNFAVESKIFLCWGQHDTTNLTVITKINWTSKSFLKGAIEKGSVEGQKVSVDCMVAELRDVISAVKTKKPVRKRTKGRDKHKPSPSKIEQKSFESDKNDKSKNTLGCVLDFVQNTLNLENIMNTSMNPQKLLLILSLIVILLWSTKLHIFRANQNLQVVKPGRLLIDGQEYNYVPSFGTLYNSYETAMSSGKKKNTYLAKGRNSITGGESDIWDWINNRGSVISPQAHVTRENVEGHKLQQLAESVKVTELQLNHMKTLLDKIEEDTSNLSS</sequence>
<evidence type="ECO:0000256" key="2">
    <source>
        <dbReference type="ARBA" id="ARBA00006582"/>
    </source>
</evidence>
<dbReference type="GO" id="GO:0005789">
    <property type="term" value="C:endoplasmic reticulum membrane"/>
    <property type="evidence" value="ECO:0007669"/>
    <property type="project" value="UniProtKB-SubCell"/>
</dbReference>
<keyword evidence="3" id="KW-0812">Transmembrane</keyword>
<feature type="region of interest" description="Disordered" evidence="8">
    <location>
        <begin position="510"/>
        <end position="541"/>
    </location>
</feature>
<feature type="compositionally biased region" description="Low complexity" evidence="8">
    <location>
        <begin position="120"/>
        <end position="137"/>
    </location>
</feature>
<feature type="compositionally biased region" description="Polar residues" evidence="8">
    <location>
        <begin position="249"/>
        <end position="260"/>
    </location>
</feature>
<feature type="region of interest" description="Disordered" evidence="8">
    <location>
        <begin position="951"/>
        <end position="983"/>
    </location>
</feature>
<feature type="compositionally biased region" description="Basic and acidic residues" evidence="8">
    <location>
        <begin position="419"/>
        <end position="434"/>
    </location>
</feature>
<feature type="compositionally biased region" description="Basic and acidic residues" evidence="8">
    <location>
        <begin position="138"/>
        <end position="150"/>
    </location>
</feature>
<evidence type="ECO:0000313" key="11">
    <source>
        <dbReference type="Proteomes" id="UP001161438"/>
    </source>
</evidence>
<evidence type="ECO:0000256" key="8">
    <source>
        <dbReference type="SAM" id="MobiDB-lite"/>
    </source>
</evidence>
<evidence type="ECO:0000256" key="7">
    <source>
        <dbReference type="ARBA" id="ARBA00037847"/>
    </source>
</evidence>
<feature type="region of interest" description="Disordered" evidence="8">
    <location>
        <begin position="249"/>
        <end position="309"/>
    </location>
</feature>
<feature type="compositionally biased region" description="Acidic residues" evidence="8">
    <location>
        <begin position="691"/>
        <end position="710"/>
    </location>
</feature>
<dbReference type="InterPro" id="IPR011993">
    <property type="entry name" value="PH-like_dom_sf"/>
</dbReference>
<keyword evidence="6" id="KW-0472">Membrane</keyword>
<dbReference type="GO" id="GO:0032541">
    <property type="term" value="C:cortical endoplasmic reticulum"/>
    <property type="evidence" value="ECO:0007669"/>
    <property type="project" value="TreeGrafter"/>
</dbReference>
<protein>
    <recommendedName>
        <fullName evidence="9">VASt domain-containing protein</fullName>
    </recommendedName>
</protein>
<dbReference type="PROSITE" id="PS51778">
    <property type="entry name" value="VAST"/>
    <property type="match status" value="2"/>
</dbReference>
<feature type="compositionally biased region" description="Basic and acidic residues" evidence="8">
    <location>
        <begin position="1176"/>
        <end position="1188"/>
    </location>
</feature>
<dbReference type="InterPro" id="IPR004182">
    <property type="entry name" value="GRAM"/>
</dbReference>
<dbReference type="GO" id="GO:0140268">
    <property type="term" value="C:endoplasmic reticulum-plasma membrane contact site"/>
    <property type="evidence" value="ECO:0007669"/>
    <property type="project" value="TreeGrafter"/>
</dbReference>
<organism evidence="10 11">
    <name type="scientific">Saccharomyces mikatae IFO 1815</name>
    <dbReference type="NCBI Taxonomy" id="226126"/>
    <lineage>
        <taxon>Eukaryota</taxon>
        <taxon>Fungi</taxon>
        <taxon>Dikarya</taxon>
        <taxon>Ascomycota</taxon>
        <taxon>Saccharomycotina</taxon>
        <taxon>Saccharomycetes</taxon>
        <taxon>Saccharomycetales</taxon>
        <taxon>Saccharomycetaceae</taxon>
        <taxon>Saccharomyces</taxon>
    </lineage>
</organism>
<feature type="compositionally biased region" description="Basic and acidic residues" evidence="8">
    <location>
        <begin position="197"/>
        <end position="207"/>
    </location>
</feature>
<keyword evidence="4" id="KW-0256">Endoplasmic reticulum</keyword>
<dbReference type="GO" id="GO:0032366">
    <property type="term" value="P:intracellular sterol transport"/>
    <property type="evidence" value="ECO:0007669"/>
    <property type="project" value="TreeGrafter"/>
</dbReference>
<dbReference type="RefSeq" id="XP_056082573.1">
    <property type="nucleotide sequence ID" value="XM_056222932.1"/>
</dbReference>
<reference evidence="10" key="1">
    <citation type="submission" date="2022-10" db="EMBL/GenBank/DDBJ databases">
        <authorList>
            <person name="Byrne P K."/>
        </authorList>
    </citation>
    <scope>NUCLEOTIDE SEQUENCE</scope>
    <source>
        <strain evidence="10">IFO1815</strain>
    </source>
</reference>
<feature type="domain" description="VASt" evidence="9">
    <location>
        <begin position="773"/>
        <end position="945"/>
    </location>
</feature>
<dbReference type="PANTHER" id="PTHR23319:SF36">
    <property type="entry name" value="MEMBRANE-ANCHORED LIPID-BINDING PROTEIN LAM4-RELATED"/>
    <property type="match status" value="1"/>
</dbReference>
<feature type="region of interest" description="Disordered" evidence="8">
    <location>
        <begin position="114"/>
        <end position="167"/>
    </location>
</feature>
<feature type="region of interest" description="Disordered" evidence="8">
    <location>
        <begin position="418"/>
        <end position="474"/>
    </location>
</feature>
<feature type="compositionally biased region" description="Polar residues" evidence="8">
    <location>
        <begin position="208"/>
        <end position="229"/>
    </location>
</feature>
<keyword evidence="5" id="KW-1133">Transmembrane helix</keyword>
<feature type="compositionally biased region" description="Basic and acidic residues" evidence="8">
    <location>
        <begin position="294"/>
        <end position="304"/>
    </location>
</feature>
<dbReference type="EMBL" id="OX365764">
    <property type="protein sequence ID" value="CAI4039458.1"/>
    <property type="molecule type" value="Genomic_DNA"/>
</dbReference>
<dbReference type="GO" id="GO:0005739">
    <property type="term" value="C:mitochondrion"/>
    <property type="evidence" value="ECO:0007669"/>
    <property type="project" value="TreeGrafter"/>
</dbReference>
<evidence type="ECO:0000256" key="1">
    <source>
        <dbReference type="ARBA" id="ARBA00004586"/>
    </source>
</evidence>
<evidence type="ECO:0000256" key="4">
    <source>
        <dbReference type="ARBA" id="ARBA00022824"/>
    </source>
</evidence>
<comment type="subcellular location">
    <subcellularLocation>
        <location evidence="7">Endomembrane system</location>
        <topology evidence="7">Single-pass membrane protein</topology>
    </subcellularLocation>
    <subcellularLocation>
        <location evidence="1">Endoplasmic reticulum membrane</location>
    </subcellularLocation>
</comment>
<evidence type="ECO:0000313" key="10">
    <source>
        <dbReference type="EMBL" id="CAI4039458.1"/>
    </source>
</evidence>
<proteinExistence type="inferred from homology"/>
<feature type="region of interest" description="Disordered" evidence="8">
    <location>
        <begin position="188"/>
        <end position="235"/>
    </location>
</feature>
<dbReference type="InterPro" id="IPR051482">
    <property type="entry name" value="Cholesterol_transport"/>
</dbReference>
<dbReference type="Pfam" id="PF02893">
    <property type="entry name" value="GRAM"/>
    <property type="match status" value="1"/>
</dbReference>
<feature type="compositionally biased region" description="Polar residues" evidence="8">
    <location>
        <begin position="716"/>
        <end position="727"/>
    </location>
</feature>
<gene>
    <name evidence="10" type="primary">SMKI08G1250</name>
    <name evidence="10" type="ORF">SMKI_08G1250</name>
</gene>
<dbReference type="SMART" id="SM00568">
    <property type="entry name" value="GRAM"/>
    <property type="match status" value="1"/>
</dbReference>
<feature type="compositionally biased region" description="Basic and acidic residues" evidence="8">
    <location>
        <begin position="967"/>
        <end position="983"/>
    </location>
</feature>
<dbReference type="Pfam" id="PF16016">
    <property type="entry name" value="VASt"/>
    <property type="match status" value="2"/>
</dbReference>
<dbReference type="GO" id="GO:0032934">
    <property type="term" value="F:sterol binding"/>
    <property type="evidence" value="ECO:0007669"/>
    <property type="project" value="TreeGrafter"/>
</dbReference>
<dbReference type="PANTHER" id="PTHR23319">
    <property type="entry name" value="GRAM DOMAIN CONTAINING 1B, ISOFORM E"/>
    <property type="match status" value="1"/>
</dbReference>
<dbReference type="CDD" id="cd13220">
    <property type="entry name" value="PH-GRAM_GRAMDC"/>
    <property type="match status" value="1"/>
</dbReference>